<dbReference type="GO" id="GO:0005886">
    <property type="term" value="C:plasma membrane"/>
    <property type="evidence" value="ECO:0000318"/>
    <property type="project" value="GO_Central"/>
</dbReference>
<organism evidence="9 10">
    <name type="scientific">Trichomonas vaginalis (strain ATCC PRA-98 / G3)</name>
    <dbReference type="NCBI Taxonomy" id="412133"/>
    <lineage>
        <taxon>Eukaryota</taxon>
        <taxon>Metamonada</taxon>
        <taxon>Parabasalia</taxon>
        <taxon>Trichomonadida</taxon>
        <taxon>Trichomonadidae</taxon>
        <taxon>Trichomonas</taxon>
    </lineage>
</organism>
<keyword evidence="5" id="KW-0342">GTP-binding</keyword>
<evidence type="ECO:0000256" key="6">
    <source>
        <dbReference type="ARBA" id="ARBA00023136"/>
    </source>
</evidence>
<comment type="subcellular location">
    <subcellularLocation>
        <location evidence="1">Cell membrane</location>
    </subcellularLocation>
</comment>
<dbReference type="GO" id="GO:0042995">
    <property type="term" value="C:cell projection"/>
    <property type="evidence" value="ECO:0000318"/>
    <property type="project" value="GO_Central"/>
</dbReference>
<evidence type="ECO:0000313" key="9">
    <source>
        <dbReference type="EMBL" id="EAX92716.1"/>
    </source>
</evidence>
<dbReference type="GO" id="GO:0019901">
    <property type="term" value="F:protein kinase binding"/>
    <property type="evidence" value="ECO:0000318"/>
    <property type="project" value="GO_Central"/>
</dbReference>
<dbReference type="GO" id="GO:0007163">
    <property type="term" value="P:establishment or maintenance of cell polarity"/>
    <property type="evidence" value="ECO:0000318"/>
    <property type="project" value="GO_Central"/>
</dbReference>
<dbReference type="Proteomes" id="UP000001542">
    <property type="component" value="Unassembled WGS sequence"/>
</dbReference>
<accession>A2FQU7</accession>
<dbReference type="SMART" id="SM00175">
    <property type="entry name" value="RAB"/>
    <property type="match status" value="1"/>
</dbReference>
<keyword evidence="7" id="KW-0449">Lipoprotein</keyword>
<reference evidence="9" key="2">
    <citation type="journal article" date="2007" name="Science">
        <title>Draft genome sequence of the sexually transmitted pathogen Trichomonas vaginalis.</title>
        <authorList>
            <person name="Carlton J.M."/>
            <person name="Hirt R.P."/>
            <person name="Silva J.C."/>
            <person name="Delcher A.L."/>
            <person name="Schatz M."/>
            <person name="Zhao Q."/>
            <person name="Wortman J.R."/>
            <person name="Bidwell S.L."/>
            <person name="Alsmark U.C.M."/>
            <person name="Besteiro S."/>
            <person name="Sicheritz-Ponten T."/>
            <person name="Noel C.J."/>
            <person name="Dacks J.B."/>
            <person name="Foster P.G."/>
            <person name="Simillion C."/>
            <person name="Van de Peer Y."/>
            <person name="Miranda-Saavedra D."/>
            <person name="Barton G.J."/>
            <person name="Westrop G.D."/>
            <person name="Mueller S."/>
            <person name="Dessi D."/>
            <person name="Fiori P.L."/>
            <person name="Ren Q."/>
            <person name="Paulsen I."/>
            <person name="Zhang H."/>
            <person name="Bastida-Corcuera F.D."/>
            <person name="Simoes-Barbosa A."/>
            <person name="Brown M.T."/>
            <person name="Hayes R.D."/>
            <person name="Mukherjee M."/>
            <person name="Okumura C.Y."/>
            <person name="Schneider R."/>
            <person name="Smith A.J."/>
            <person name="Vanacova S."/>
            <person name="Villalvazo M."/>
            <person name="Haas B.J."/>
            <person name="Pertea M."/>
            <person name="Feldblyum T.V."/>
            <person name="Utterback T.R."/>
            <person name="Shu C.L."/>
            <person name="Osoegawa K."/>
            <person name="de Jong P.J."/>
            <person name="Hrdy I."/>
            <person name="Horvathova L."/>
            <person name="Zubacova Z."/>
            <person name="Dolezal P."/>
            <person name="Malik S.B."/>
            <person name="Logsdon J.M. Jr."/>
            <person name="Henze K."/>
            <person name="Gupta A."/>
            <person name="Wang C.C."/>
            <person name="Dunne R.L."/>
            <person name="Upcroft J.A."/>
            <person name="Upcroft P."/>
            <person name="White O."/>
            <person name="Salzberg S.L."/>
            <person name="Tang P."/>
            <person name="Chiu C.-H."/>
            <person name="Lee Y.-S."/>
            <person name="Embley T.M."/>
            <person name="Coombs G.H."/>
            <person name="Mottram J.C."/>
            <person name="Tachezy J."/>
            <person name="Fraser-Liggett C.M."/>
            <person name="Johnson P.J."/>
        </authorList>
    </citation>
    <scope>NUCLEOTIDE SEQUENCE [LARGE SCALE GENOMIC DNA]</scope>
    <source>
        <strain evidence="9">G3</strain>
    </source>
</reference>
<dbReference type="SMART" id="SM00173">
    <property type="entry name" value="RAS"/>
    <property type="match status" value="1"/>
</dbReference>
<keyword evidence="2" id="KW-1003">Cell membrane</keyword>
<dbReference type="PANTHER" id="PTHR24072">
    <property type="entry name" value="RHO FAMILY GTPASE"/>
    <property type="match status" value="1"/>
</dbReference>
<dbReference type="InterPro" id="IPR005225">
    <property type="entry name" value="Small_GTP-bd"/>
</dbReference>
<proteinExistence type="predicted"/>
<dbReference type="eggNOG" id="KOG0393">
    <property type="taxonomic scope" value="Eukaryota"/>
</dbReference>
<dbReference type="SUPFAM" id="SSF52540">
    <property type="entry name" value="P-loop containing nucleoside triphosphate hydrolases"/>
    <property type="match status" value="1"/>
</dbReference>
<evidence type="ECO:0000256" key="5">
    <source>
        <dbReference type="ARBA" id="ARBA00023134"/>
    </source>
</evidence>
<dbReference type="CDD" id="cd00157">
    <property type="entry name" value="Rho"/>
    <property type="match status" value="1"/>
</dbReference>
<dbReference type="EMBL" id="DS113951">
    <property type="protein sequence ID" value="EAX92716.1"/>
    <property type="molecule type" value="Genomic_DNA"/>
</dbReference>
<dbReference type="RefSeq" id="XP_001305646.1">
    <property type="nucleotide sequence ID" value="XM_001305645.1"/>
</dbReference>
<dbReference type="AlphaFoldDB" id="A2FQU7"/>
<name>A2FQU7_TRIV3</name>
<dbReference type="GO" id="GO:0005525">
    <property type="term" value="F:GTP binding"/>
    <property type="evidence" value="ECO:0000318"/>
    <property type="project" value="GO_Central"/>
</dbReference>
<dbReference type="SMART" id="SM00174">
    <property type="entry name" value="RHO"/>
    <property type="match status" value="1"/>
</dbReference>
<dbReference type="Pfam" id="PF00071">
    <property type="entry name" value="Ras"/>
    <property type="match status" value="1"/>
</dbReference>
<dbReference type="GO" id="GO:0007015">
    <property type="term" value="P:actin filament organization"/>
    <property type="evidence" value="ECO:0000318"/>
    <property type="project" value="GO_Central"/>
</dbReference>
<dbReference type="PROSITE" id="PS51421">
    <property type="entry name" value="RAS"/>
    <property type="match status" value="1"/>
</dbReference>
<dbReference type="InParanoid" id="A2FQU7"/>
<dbReference type="STRING" id="5722.A2FQU7"/>
<sequence length="204" mass="22922">MAEKSIKAVVVGDGAVGKTCLCISYTQNKFPDGYVPTVFDNYNTKLEVDKTVIDLNLWDVSGQEDYERIRPVAYPNANAFMMCFSLVNPTNLENIENKWMSEIRNFCPEAPFVLIGTKSDLRDDWENILTEQKDPNGRPITWAEGDAFAKKIGAAKYIECSAKMAKNIQEVFEETVRIALNPPAPPKKAEEPTQEAEGKCCRIM</sequence>
<dbReference type="GO" id="GO:0005856">
    <property type="term" value="C:cytoskeleton"/>
    <property type="evidence" value="ECO:0000318"/>
    <property type="project" value="GO_Central"/>
</dbReference>
<dbReference type="InterPro" id="IPR027417">
    <property type="entry name" value="P-loop_NTPase"/>
</dbReference>
<dbReference type="KEGG" id="tva:4750429"/>
<keyword evidence="4" id="KW-0547">Nucleotide-binding</keyword>
<evidence type="ECO:0000256" key="2">
    <source>
        <dbReference type="ARBA" id="ARBA00022475"/>
    </source>
</evidence>
<dbReference type="OMA" id="NDNVMRR"/>
<dbReference type="GO" id="GO:0008360">
    <property type="term" value="P:regulation of cell shape"/>
    <property type="evidence" value="ECO:0000318"/>
    <property type="project" value="GO_Central"/>
</dbReference>
<dbReference type="FunFam" id="3.40.50.300:FF:000676">
    <property type="entry name" value="Ras homolog family member F"/>
    <property type="match status" value="1"/>
</dbReference>
<dbReference type="GO" id="GO:0030865">
    <property type="term" value="P:cortical cytoskeleton organization"/>
    <property type="evidence" value="ECO:0000318"/>
    <property type="project" value="GO_Central"/>
</dbReference>
<dbReference type="Gene3D" id="3.40.50.300">
    <property type="entry name" value="P-loop containing nucleotide triphosphate hydrolases"/>
    <property type="match status" value="1"/>
</dbReference>
<dbReference type="VEuPathDB" id="TrichDB:TVAG_220790"/>
<dbReference type="PROSITE" id="PS51419">
    <property type="entry name" value="RAB"/>
    <property type="match status" value="1"/>
</dbReference>
<evidence type="ECO:0000313" key="10">
    <source>
        <dbReference type="Proteomes" id="UP000001542"/>
    </source>
</evidence>
<dbReference type="VEuPathDB" id="TrichDB:TVAGG3_0513910"/>
<evidence type="ECO:0000256" key="8">
    <source>
        <dbReference type="ARBA" id="ARBA00023289"/>
    </source>
</evidence>
<dbReference type="InterPro" id="IPR001806">
    <property type="entry name" value="Small_GTPase"/>
</dbReference>
<dbReference type="OrthoDB" id="8830751at2759"/>
<dbReference type="GO" id="GO:0032956">
    <property type="term" value="P:regulation of actin cytoskeleton organization"/>
    <property type="evidence" value="ECO:0000318"/>
    <property type="project" value="GO_Central"/>
</dbReference>
<evidence type="ECO:0000256" key="1">
    <source>
        <dbReference type="ARBA" id="ARBA00004236"/>
    </source>
</evidence>
<dbReference type="NCBIfam" id="TIGR00231">
    <property type="entry name" value="small_GTP"/>
    <property type="match status" value="1"/>
</dbReference>
<gene>
    <name evidence="9" type="ORF">TVAG_220790</name>
</gene>
<keyword evidence="6" id="KW-0472">Membrane</keyword>
<evidence type="ECO:0000256" key="7">
    <source>
        <dbReference type="ARBA" id="ARBA00023288"/>
    </source>
</evidence>
<dbReference type="InterPro" id="IPR003578">
    <property type="entry name" value="Small_GTPase_Rho"/>
</dbReference>
<evidence type="ECO:0000256" key="4">
    <source>
        <dbReference type="ARBA" id="ARBA00022741"/>
    </source>
</evidence>
<reference evidence="9" key="1">
    <citation type="submission" date="2006-10" db="EMBL/GenBank/DDBJ databases">
        <authorList>
            <person name="Amadeo P."/>
            <person name="Zhao Q."/>
            <person name="Wortman J."/>
            <person name="Fraser-Liggett C."/>
            <person name="Carlton J."/>
        </authorList>
    </citation>
    <scope>NUCLEOTIDE SEQUENCE</scope>
    <source>
        <strain evidence="9">G3</strain>
    </source>
</reference>
<dbReference type="GO" id="GO:0003924">
    <property type="term" value="F:GTPase activity"/>
    <property type="evidence" value="ECO:0000318"/>
    <property type="project" value="GO_Central"/>
</dbReference>
<dbReference type="GO" id="GO:0007264">
    <property type="term" value="P:small GTPase-mediated signal transduction"/>
    <property type="evidence" value="ECO:0007669"/>
    <property type="project" value="InterPro"/>
</dbReference>
<dbReference type="GO" id="GO:0007165">
    <property type="term" value="P:signal transduction"/>
    <property type="evidence" value="ECO:0000318"/>
    <property type="project" value="GO_Central"/>
</dbReference>
<dbReference type="GO" id="GO:0031410">
    <property type="term" value="C:cytoplasmic vesicle"/>
    <property type="evidence" value="ECO:0000318"/>
    <property type="project" value="GO_Central"/>
</dbReference>
<keyword evidence="3" id="KW-0488">Methylation</keyword>
<dbReference type="PROSITE" id="PS51420">
    <property type="entry name" value="RHO"/>
    <property type="match status" value="1"/>
</dbReference>
<dbReference type="PRINTS" id="PR00449">
    <property type="entry name" value="RASTRNSFRMNG"/>
</dbReference>
<protein>
    <submittedName>
        <fullName evidence="9">RAS-related protein racG, putative</fullName>
    </submittedName>
</protein>
<dbReference type="SMR" id="A2FQU7"/>
<evidence type="ECO:0000256" key="3">
    <source>
        <dbReference type="ARBA" id="ARBA00022481"/>
    </source>
</evidence>
<keyword evidence="10" id="KW-1185">Reference proteome</keyword>
<keyword evidence="8" id="KW-0636">Prenylation</keyword>